<dbReference type="InterPro" id="IPR023395">
    <property type="entry name" value="MCP_dom_sf"/>
</dbReference>
<dbReference type="Pfam" id="PF00153">
    <property type="entry name" value="Mito_carr"/>
    <property type="match status" value="3"/>
</dbReference>
<feature type="repeat" description="Solcar" evidence="8">
    <location>
        <begin position="15"/>
        <end position="105"/>
    </location>
</feature>
<evidence type="ECO:0000256" key="9">
    <source>
        <dbReference type="RuleBase" id="RU000488"/>
    </source>
</evidence>
<evidence type="ECO:0000256" key="8">
    <source>
        <dbReference type="PROSITE-ProRule" id="PRU00282"/>
    </source>
</evidence>
<keyword evidence="6" id="KW-1133">Transmembrane helix</keyword>
<dbReference type="AlphaFoldDB" id="A0A7S0NMY5"/>
<dbReference type="SUPFAM" id="SSF103506">
    <property type="entry name" value="Mitochondrial carrier"/>
    <property type="match status" value="1"/>
</dbReference>
<dbReference type="InterPro" id="IPR044712">
    <property type="entry name" value="SLC25A32-like"/>
</dbReference>
<protein>
    <recommendedName>
        <fullName evidence="11">Mitochondrial carrier family</fullName>
    </recommendedName>
</protein>
<keyword evidence="7 8" id="KW-0472">Membrane</keyword>
<accession>A0A7S0NMY5</accession>
<keyword evidence="5" id="KW-0677">Repeat</keyword>
<sequence>MTTSVVTSKGPRPFLEQWRDAVSGSTAGMVSVLALHPLDVIKTRLQVQDHIDRRQATYRGTFHAFRTVLAREGVRGLYAGLSPALIGSTVSWGIYFQVYDNAKRRYRRSLAIDETTSLPSHLHLASAAEAGAVVSLITNPIWVVKTRLALQHGGGGGAKISSSSGNVVAPYAGFFDAMGRIARTEGVTGLYKGFAPSLFLVSHGAVQFTAYERLKRAAADARRGGGSFSVGSGHSGEAEPTAFECAWLGVASKLIASAATYPSQVVRSRMQQRGNADVGVGGSEEVRRRYLGFFSSLRCVVRREGFSGLYKGMVPNVLRTLPSSGVTFMVYESTRSFLSRGREDE</sequence>
<evidence type="ECO:0000256" key="3">
    <source>
        <dbReference type="ARBA" id="ARBA00022448"/>
    </source>
</evidence>
<comment type="subcellular location">
    <subcellularLocation>
        <location evidence="1">Membrane</location>
        <topology evidence="1">Multi-pass membrane protein</topology>
    </subcellularLocation>
</comment>
<dbReference type="GO" id="GO:0016020">
    <property type="term" value="C:membrane"/>
    <property type="evidence" value="ECO:0007669"/>
    <property type="project" value="UniProtKB-SubCell"/>
</dbReference>
<evidence type="ECO:0000313" key="10">
    <source>
        <dbReference type="EMBL" id="CAD8524125.1"/>
    </source>
</evidence>
<feature type="repeat" description="Solcar" evidence="8">
    <location>
        <begin position="118"/>
        <end position="217"/>
    </location>
</feature>
<reference evidence="10" key="1">
    <citation type="submission" date="2021-01" db="EMBL/GenBank/DDBJ databases">
        <authorList>
            <person name="Corre E."/>
            <person name="Pelletier E."/>
            <person name="Niang G."/>
            <person name="Scheremetjew M."/>
            <person name="Finn R."/>
            <person name="Kale V."/>
            <person name="Holt S."/>
            <person name="Cochrane G."/>
            <person name="Meng A."/>
            <person name="Brown T."/>
            <person name="Cohen L."/>
        </authorList>
    </citation>
    <scope>NUCLEOTIDE SEQUENCE</scope>
    <source>
        <strain evidence="10">CCMP1723</strain>
    </source>
</reference>
<organism evidence="10">
    <name type="scientific">Micromonas pusilla</name>
    <name type="common">Picoplanktonic green alga</name>
    <name type="synonym">Chromulina pusilla</name>
    <dbReference type="NCBI Taxonomy" id="38833"/>
    <lineage>
        <taxon>Eukaryota</taxon>
        <taxon>Viridiplantae</taxon>
        <taxon>Chlorophyta</taxon>
        <taxon>Mamiellophyceae</taxon>
        <taxon>Mamiellales</taxon>
        <taxon>Mamiellaceae</taxon>
        <taxon>Micromonas</taxon>
    </lineage>
</organism>
<comment type="similarity">
    <text evidence="2 9">Belongs to the mitochondrial carrier (TC 2.A.29) family.</text>
</comment>
<dbReference type="PRINTS" id="PR00926">
    <property type="entry name" value="MITOCARRIER"/>
</dbReference>
<evidence type="ECO:0008006" key="11">
    <source>
        <dbReference type="Google" id="ProtNLM"/>
    </source>
</evidence>
<gene>
    <name evidence="10" type="ORF">MCOM1403_LOCUS10592</name>
</gene>
<evidence type="ECO:0000256" key="5">
    <source>
        <dbReference type="ARBA" id="ARBA00022737"/>
    </source>
</evidence>
<evidence type="ECO:0000256" key="7">
    <source>
        <dbReference type="ARBA" id="ARBA00023136"/>
    </source>
</evidence>
<evidence type="ECO:0000256" key="2">
    <source>
        <dbReference type="ARBA" id="ARBA00006375"/>
    </source>
</evidence>
<dbReference type="Gene3D" id="1.50.40.10">
    <property type="entry name" value="Mitochondrial carrier domain"/>
    <property type="match status" value="2"/>
</dbReference>
<evidence type="ECO:0000256" key="6">
    <source>
        <dbReference type="ARBA" id="ARBA00022989"/>
    </source>
</evidence>
<evidence type="ECO:0000256" key="4">
    <source>
        <dbReference type="ARBA" id="ARBA00022692"/>
    </source>
</evidence>
<name>A0A7S0NMY5_MICPS</name>
<proteinExistence type="inferred from homology"/>
<keyword evidence="4 8" id="KW-0812">Transmembrane</keyword>
<dbReference type="PANTHER" id="PTHR45683">
    <property type="entry name" value="MITOCHONDRIAL NICOTINAMIDE ADENINE DINUCLEOTIDE TRANSPORTER 1-RELATED-RELATED"/>
    <property type="match status" value="1"/>
</dbReference>
<dbReference type="InterPro" id="IPR018108">
    <property type="entry name" value="MCP_transmembrane"/>
</dbReference>
<dbReference type="PROSITE" id="PS50920">
    <property type="entry name" value="SOLCAR"/>
    <property type="match status" value="3"/>
</dbReference>
<evidence type="ECO:0000256" key="1">
    <source>
        <dbReference type="ARBA" id="ARBA00004141"/>
    </source>
</evidence>
<dbReference type="EMBL" id="HBEQ01013171">
    <property type="protein sequence ID" value="CAD8524125.1"/>
    <property type="molecule type" value="Transcribed_RNA"/>
</dbReference>
<dbReference type="InterPro" id="IPR002067">
    <property type="entry name" value="MCP"/>
</dbReference>
<feature type="repeat" description="Solcar" evidence="8">
    <location>
        <begin position="240"/>
        <end position="337"/>
    </location>
</feature>
<keyword evidence="3 9" id="KW-0813">Transport</keyword>
<dbReference type="GO" id="GO:0015215">
    <property type="term" value="F:nucleotide transmembrane transporter activity"/>
    <property type="evidence" value="ECO:0007669"/>
    <property type="project" value="UniProtKB-ARBA"/>
</dbReference>